<protein>
    <submittedName>
        <fullName evidence="2">Uncharacterized protein</fullName>
    </submittedName>
</protein>
<accession>A0A1M5CT58</accession>
<dbReference type="EMBL" id="FQVC01000009">
    <property type="protein sequence ID" value="SHF57939.1"/>
    <property type="molecule type" value="Genomic_DNA"/>
</dbReference>
<feature type="region of interest" description="Disordered" evidence="1">
    <location>
        <begin position="46"/>
        <end position="68"/>
    </location>
</feature>
<reference evidence="2 3" key="1">
    <citation type="submission" date="2016-11" db="EMBL/GenBank/DDBJ databases">
        <authorList>
            <person name="Jaros S."/>
            <person name="Januszkiewicz K."/>
            <person name="Wedrychowicz H."/>
        </authorList>
    </citation>
    <scope>NUCLEOTIDE SEQUENCE [LARGE SCALE GENOMIC DNA]</scope>
    <source>
        <strain evidence="2 3">DSM 17137</strain>
    </source>
</reference>
<evidence type="ECO:0000313" key="3">
    <source>
        <dbReference type="Proteomes" id="UP000184533"/>
    </source>
</evidence>
<dbReference type="Proteomes" id="UP000184533">
    <property type="component" value="Unassembled WGS sequence"/>
</dbReference>
<proteinExistence type="predicted"/>
<organism evidence="2 3">
    <name type="scientific">Devosia limi DSM 17137</name>
    <dbReference type="NCBI Taxonomy" id="1121477"/>
    <lineage>
        <taxon>Bacteria</taxon>
        <taxon>Pseudomonadati</taxon>
        <taxon>Pseudomonadota</taxon>
        <taxon>Alphaproteobacteria</taxon>
        <taxon>Hyphomicrobiales</taxon>
        <taxon>Devosiaceae</taxon>
        <taxon>Devosia</taxon>
    </lineage>
</organism>
<name>A0A1M5CT58_9HYPH</name>
<evidence type="ECO:0000313" key="2">
    <source>
        <dbReference type="EMBL" id="SHF57939.1"/>
    </source>
</evidence>
<evidence type="ECO:0000256" key="1">
    <source>
        <dbReference type="SAM" id="MobiDB-lite"/>
    </source>
</evidence>
<sequence>MDVRSLKNWLATLAVLAIVLVPIWQAIGHAQTGLSIAIAAEQADPAGVHDQLAPPSAHSTGHHKSADHAHELPIVRLASWVPTPRNRPIWSLLPSPAYGSVGPSRPEQPPRPL</sequence>
<dbReference type="AlphaFoldDB" id="A0A1M5CT58"/>
<gene>
    <name evidence="2" type="ORF">SAMN02745223_03048</name>
</gene>
<feature type="region of interest" description="Disordered" evidence="1">
    <location>
        <begin position="90"/>
        <end position="113"/>
    </location>
</feature>